<comment type="similarity">
    <text evidence="1">Belongs to the protein-tyrosine phosphatase family.</text>
</comment>
<evidence type="ECO:0000256" key="2">
    <source>
        <dbReference type="ARBA" id="ARBA00013064"/>
    </source>
</evidence>
<dbReference type="GO" id="GO:0004725">
    <property type="term" value="F:protein tyrosine phosphatase activity"/>
    <property type="evidence" value="ECO:0007669"/>
    <property type="project" value="UniProtKB-EC"/>
</dbReference>
<reference evidence="7" key="1">
    <citation type="submission" date="2025-08" db="UniProtKB">
        <authorList>
            <consortium name="RefSeq"/>
        </authorList>
    </citation>
    <scope>IDENTIFICATION</scope>
</reference>
<dbReference type="AlphaFoldDB" id="A0A3Q0JCV4"/>
<dbReference type="PRINTS" id="PR00700">
    <property type="entry name" value="PRTYPHPHTASE"/>
</dbReference>
<sequence>MFHSQYLSDDTTRVPLLRDNSSDSDYINASFIKGFSNEAEYIAAQGPKADTVADFWTMVLQHQVVKI</sequence>
<dbReference type="SUPFAM" id="SSF52799">
    <property type="entry name" value="(Phosphotyrosine protein) phosphatases II"/>
    <property type="match status" value="1"/>
</dbReference>
<gene>
    <name evidence="7" type="primary">LOC113471354</name>
</gene>
<evidence type="ECO:0000259" key="5">
    <source>
        <dbReference type="PROSITE" id="PS50055"/>
    </source>
</evidence>
<dbReference type="InterPro" id="IPR029021">
    <property type="entry name" value="Prot-tyrosine_phosphatase-like"/>
</dbReference>
<protein>
    <recommendedName>
        <fullName evidence="2">protein-tyrosine-phosphatase</fullName>
        <ecNumber evidence="2">3.1.3.48</ecNumber>
    </recommendedName>
</protein>
<proteinExistence type="inferred from homology"/>
<dbReference type="KEGG" id="dci:113471354"/>
<dbReference type="Gene3D" id="3.90.190.10">
    <property type="entry name" value="Protein tyrosine phosphatase superfamily"/>
    <property type="match status" value="1"/>
</dbReference>
<keyword evidence="3" id="KW-0378">Hydrolase</keyword>
<dbReference type="STRING" id="121845.A0A3Q0JCV4"/>
<dbReference type="PaxDb" id="121845-A0A3Q0JCV4"/>
<feature type="domain" description="Tyrosine-protein phosphatase" evidence="5">
    <location>
        <begin position="6"/>
        <end position="67"/>
    </location>
</feature>
<dbReference type="RefSeq" id="XP_026686266.1">
    <property type="nucleotide sequence ID" value="XM_026830465.1"/>
</dbReference>
<dbReference type="PANTHER" id="PTHR19134:SF562">
    <property type="entry name" value="PROTEIN-TYROSINE-PHOSPHATASE"/>
    <property type="match status" value="1"/>
</dbReference>
<dbReference type="Pfam" id="PF00102">
    <property type="entry name" value="Y_phosphatase"/>
    <property type="match status" value="1"/>
</dbReference>
<dbReference type="EC" id="3.1.3.48" evidence="2"/>
<dbReference type="Proteomes" id="UP000079169">
    <property type="component" value="Unplaced"/>
</dbReference>
<dbReference type="PANTHER" id="PTHR19134">
    <property type="entry name" value="RECEPTOR-TYPE TYROSINE-PROTEIN PHOSPHATASE"/>
    <property type="match status" value="1"/>
</dbReference>
<feature type="non-terminal residue" evidence="7">
    <location>
        <position position="67"/>
    </location>
</feature>
<accession>A0A3Q0JCV4</accession>
<name>A0A3Q0JCV4_DIACI</name>
<evidence type="ECO:0000256" key="1">
    <source>
        <dbReference type="ARBA" id="ARBA00009580"/>
    </source>
</evidence>
<dbReference type="InterPro" id="IPR000242">
    <property type="entry name" value="PTP_cat"/>
</dbReference>
<evidence type="ECO:0000256" key="3">
    <source>
        <dbReference type="ARBA" id="ARBA00022801"/>
    </source>
</evidence>
<dbReference type="InterPro" id="IPR050348">
    <property type="entry name" value="Protein-Tyr_Phosphatase"/>
</dbReference>
<evidence type="ECO:0000256" key="4">
    <source>
        <dbReference type="ARBA" id="ARBA00022912"/>
    </source>
</evidence>
<keyword evidence="4" id="KW-0904">Protein phosphatase</keyword>
<evidence type="ECO:0000313" key="7">
    <source>
        <dbReference type="RefSeq" id="XP_026686266.1"/>
    </source>
</evidence>
<keyword evidence="6" id="KW-1185">Reference proteome</keyword>
<evidence type="ECO:0000313" key="6">
    <source>
        <dbReference type="Proteomes" id="UP000079169"/>
    </source>
</evidence>
<dbReference type="GeneID" id="113471354"/>
<organism evidence="6 7">
    <name type="scientific">Diaphorina citri</name>
    <name type="common">Asian citrus psyllid</name>
    <dbReference type="NCBI Taxonomy" id="121845"/>
    <lineage>
        <taxon>Eukaryota</taxon>
        <taxon>Metazoa</taxon>
        <taxon>Ecdysozoa</taxon>
        <taxon>Arthropoda</taxon>
        <taxon>Hexapoda</taxon>
        <taxon>Insecta</taxon>
        <taxon>Pterygota</taxon>
        <taxon>Neoptera</taxon>
        <taxon>Paraneoptera</taxon>
        <taxon>Hemiptera</taxon>
        <taxon>Sternorrhyncha</taxon>
        <taxon>Psylloidea</taxon>
        <taxon>Psyllidae</taxon>
        <taxon>Diaphorininae</taxon>
        <taxon>Diaphorina</taxon>
    </lineage>
</organism>
<dbReference type="PROSITE" id="PS50055">
    <property type="entry name" value="TYR_PHOSPHATASE_PTP"/>
    <property type="match status" value="1"/>
</dbReference>